<evidence type="ECO:0000256" key="6">
    <source>
        <dbReference type="ARBA" id="ARBA00022989"/>
    </source>
</evidence>
<feature type="region of interest" description="Disordered" evidence="8">
    <location>
        <begin position="292"/>
        <end position="315"/>
    </location>
</feature>
<evidence type="ECO:0000313" key="12">
    <source>
        <dbReference type="Proteomes" id="UP000008631"/>
    </source>
</evidence>
<dbReference type="InParanoid" id="E8R4Q6"/>
<name>E8R4Q6_ISOPI</name>
<evidence type="ECO:0000256" key="8">
    <source>
        <dbReference type="SAM" id="MobiDB-lite"/>
    </source>
</evidence>
<dbReference type="eggNOG" id="COG1807">
    <property type="taxonomic scope" value="Bacteria"/>
</dbReference>
<evidence type="ECO:0000256" key="9">
    <source>
        <dbReference type="SAM" id="Phobius"/>
    </source>
</evidence>
<dbReference type="AlphaFoldDB" id="E8R4Q6"/>
<keyword evidence="12" id="KW-1185">Reference proteome</keyword>
<dbReference type="HOGENOM" id="CLU_016165_1_0_0"/>
<feature type="transmembrane region" description="Helical" evidence="9">
    <location>
        <begin position="86"/>
        <end position="104"/>
    </location>
</feature>
<proteinExistence type="predicted"/>
<evidence type="ECO:0000256" key="2">
    <source>
        <dbReference type="ARBA" id="ARBA00022475"/>
    </source>
</evidence>
<feature type="transmembrane region" description="Helical" evidence="9">
    <location>
        <begin position="116"/>
        <end position="138"/>
    </location>
</feature>
<keyword evidence="4" id="KW-0808">Transferase</keyword>
<dbReference type="PANTHER" id="PTHR33908">
    <property type="entry name" value="MANNOSYLTRANSFERASE YKCB-RELATED"/>
    <property type="match status" value="1"/>
</dbReference>
<dbReference type="Pfam" id="PF13231">
    <property type="entry name" value="PMT_2"/>
    <property type="match status" value="1"/>
</dbReference>
<protein>
    <recommendedName>
        <fullName evidence="10">Glycosyltransferase RgtA/B/C/D-like domain-containing protein</fullName>
    </recommendedName>
</protein>
<reference evidence="11 12" key="2">
    <citation type="journal article" date="2011" name="Stand. Genomic Sci.">
        <title>Complete genome sequence of Isosphaera pallida type strain (IS1B).</title>
        <authorList>
            <consortium name="US DOE Joint Genome Institute (JGI-PGF)"/>
            <person name="Goker M."/>
            <person name="Cleland D."/>
            <person name="Saunders E."/>
            <person name="Lapidus A."/>
            <person name="Nolan M."/>
            <person name="Lucas S."/>
            <person name="Hammon N."/>
            <person name="Deshpande S."/>
            <person name="Cheng J.F."/>
            <person name="Tapia R."/>
            <person name="Han C."/>
            <person name="Goodwin L."/>
            <person name="Pitluck S."/>
            <person name="Liolios K."/>
            <person name="Pagani I."/>
            <person name="Ivanova N."/>
            <person name="Mavromatis K."/>
            <person name="Pati A."/>
            <person name="Chen A."/>
            <person name="Palaniappan K."/>
            <person name="Land M."/>
            <person name="Hauser L."/>
            <person name="Chang Y.J."/>
            <person name="Jeffries C.D."/>
            <person name="Detter J.C."/>
            <person name="Beck B."/>
            <person name="Woyke T."/>
            <person name="Bristow J."/>
            <person name="Eisen J.A."/>
            <person name="Markowitz V."/>
            <person name="Hugenholtz P."/>
            <person name="Kyrpides N.C."/>
            <person name="Klenk H.P."/>
        </authorList>
    </citation>
    <scope>NUCLEOTIDE SEQUENCE [LARGE SCALE GENOMIC DNA]</scope>
    <source>
        <strain evidence="12">ATCC 43644 / DSM 9630 / IS1B</strain>
    </source>
</reference>
<feature type="transmembrane region" description="Helical" evidence="9">
    <location>
        <begin position="321"/>
        <end position="338"/>
    </location>
</feature>
<comment type="subcellular location">
    <subcellularLocation>
        <location evidence="1">Cell membrane</location>
        <topology evidence="1">Multi-pass membrane protein</topology>
    </subcellularLocation>
</comment>
<sequence length="541" mass="59339">MQPRCESNSKTKTKTEARFQRGALALIAATLVVRLVAAATVGPGNDEAYHVLYAWHLDWSYFDHPPMLGWLGRLGLELWGDPRSLLGLRLGFVLLFAATTWLMYRLTARRWGARAGFAAAVWLNAIGYYGGASGLFALPDGPFAFFWLAMLDRLAAVQEQPERHGVWLVAGLAWGGALLSKYIAAALPLGVVLWLMCDTRARALVARNLRGPLLFALGGLIAFSPTLGWNAVHGWVSFAFQGGRAVGWTSLRPDALGLALAGLAAYLFPWMLAVLLTAAAATLRELKANPRALTSPPLTSNNPEPSPGPPTTGRPPDSLDTLLLCLAAVVIGFFLMLACVKPILPHWTMIGWLSLVPLAGRWTDRRWATHPVRTRRLLTAALAAWAVVMGVAIVQARWTPLPLGRLDPLADHVGYPQVAAQLRARGLADPDRVFWFTRRWFSAGHLALASGGDLEVTCFHDHDARGFVFWNDPNATLGRDGVLVSESSRTDQERNAYAPYFEAFEPLGRVTATQRGRVVRTLELTLFRRQLKPFPIGPRPE</sequence>
<dbReference type="RefSeq" id="WP_013562936.1">
    <property type="nucleotide sequence ID" value="NC_014962.1"/>
</dbReference>
<dbReference type="Proteomes" id="UP000008631">
    <property type="component" value="Chromosome"/>
</dbReference>
<organism evidence="11 12">
    <name type="scientific">Isosphaera pallida (strain ATCC 43644 / DSM 9630 / IS1B)</name>
    <dbReference type="NCBI Taxonomy" id="575540"/>
    <lineage>
        <taxon>Bacteria</taxon>
        <taxon>Pseudomonadati</taxon>
        <taxon>Planctomycetota</taxon>
        <taxon>Planctomycetia</taxon>
        <taxon>Isosphaerales</taxon>
        <taxon>Isosphaeraceae</taxon>
        <taxon>Isosphaera</taxon>
    </lineage>
</organism>
<dbReference type="GO" id="GO:0009103">
    <property type="term" value="P:lipopolysaccharide biosynthetic process"/>
    <property type="evidence" value="ECO:0007669"/>
    <property type="project" value="UniProtKB-ARBA"/>
</dbReference>
<dbReference type="KEGG" id="ipa:Isop_0050"/>
<feature type="transmembrane region" description="Helical" evidence="9">
    <location>
        <begin position="376"/>
        <end position="398"/>
    </location>
</feature>
<dbReference type="STRING" id="575540.Isop_0050"/>
<dbReference type="InterPro" id="IPR050297">
    <property type="entry name" value="LipidA_mod_glycosyltrf_83"/>
</dbReference>
<keyword evidence="6 9" id="KW-1133">Transmembrane helix</keyword>
<evidence type="ECO:0000256" key="1">
    <source>
        <dbReference type="ARBA" id="ARBA00004651"/>
    </source>
</evidence>
<feature type="compositionally biased region" description="Pro residues" evidence="8">
    <location>
        <begin position="304"/>
        <end position="313"/>
    </location>
</feature>
<keyword evidence="2" id="KW-1003">Cell membrane</keyword>
<feature type="transmembrane region" description="Helical" evidence="9">
    <location>
        <begin position="213"/>
        <end position="236"/>
    </location>
</feature>
<accession>E8R4Q6</accession>
<dbReference type="GO" id="GO:0005886">
    <property type="term" value="C:plasma membrane"/>
    <property type="evidence" value="ECO:0007669"/>
    <property type="project" value="UniProtKB-SubCell"/>
</dbReference>
<evidence type="ECO:0000256" key="7">
    <source>
        <dbReference type="ARBA" id="ARBA00023136"/>
    </source>
</evidence>
<feature type="transmembrane region" description="Helical" evidence="9">
    <location>
        <begin position="182"/>
        <end position="201"/>
    </location>
</feature>
<reference key="1">
    <citation type="submission" date="2010-11" db="EMBL/GenBank/DDBJ databases">
        <title>The complete sequence of chromosome of Isophaera pallida ATCC 43644.</title>
        <authorList>
            <consortium name="US DOE Joint Genome Institute (JGI-PGF)"/>
            <person name="Lucas S."/>
            <person name="Copeland A."/>
            <person name="Lapidus A."/>
            <person name="Bruce D."/>
            <person name="Goodwin L."/>
            <person name="Pitluck S."/>
            <person name="Kyrpides N."/>
            <person name="Mavromatis K."/>
            <person name="Pagani I."/>
            <person name="Ivanova N."/>
            <person name="Saunders E."/>
            <person name="Brettin T."/>
            <person name="Detter J.C."/>
            <person name="Han C."/>
            <person name="Tapia R."/>
            <person name="Land M."/>
            <person name="Hauser L."/>
            <person name="Markowitz V."/>
            <person name="Cheng J.-F."/>
            <person name="Hugenholtz P."/>
            <person name="Woyke T."/>
            <person name="Wu D."/>
            <person name="Eisen J.A."/>
        </authorList>
    </citation>
    <scope>NUCLEOTIDE SEQUENCE</scope>
    <source>
        <strain>ATCC 43644</strain>
    </source>
</reference>
<dbReference type="GO" id="GO:0016763">
    <property type="term" value="F:pentosyltransferase activity"/>
    <property type="evidence" value="ECO:0007669"/>
    <property type="project" value="TreeGrafter"/>
</dbReference>
<feature type="transmembrane region" description="Helical" evidence="9">
    <location>
        <begin position="344"/>
        <end position="364"/>
    </location>
</feature>
<dbReference type="OrthoDB" id="9811222at2"/>
<dbReference type="EMBL" id="CP002353">
    <property type="protein sequence ID" value="ADV60647.1"/>
    <property type="molecule type" value="Genomic_DNA"/>
</dbReference>
<keyword evidence="5 9" id="KW-0812">Transmembrane</keyword>
<feature type="transmembrane region" description="Helical" evidence="9">
    <location>
        <begin position="256"/>
        <end position="281"/>
    </location>
</feature>
<dbReference type="PANTHER" id="PTHR33908:SF11">
    <property type="entry name" value="MEMBRANE PROTEIN"/>
    <property type="match status" value="1"/>
</dbReference>
<keyword evidence="7 9" id="KW-0472">Membrane</keyword>
<evidence type="ECO:0000313" key="11">
    <source>
        <dbReference type="EMBL" id="ADV60647.1"/>
    </source>
</evidence>
<dbReference type="InterPro" id="IPR038731">
    <property type="entry name" value="RgtA/B/C-like"/>
</dbReference>
<evidence type="ECO:0000256" key="3">
    <source>
        <dbReference type="ARBA" id="ARBA00022676"/>
    </source>
</evidence>
<evidence type="ECO:0000259" key="10">
    <source>
        <dbReference type="Pfam" id="PF13231"/>
    </source>
</evidence>
<evidence type="ECO:0000256" key="5">
    <source>
        <dbReference type="ARBA" id="ARBA00022692"/>
    </source>
</evidence>
<evidence type="ECO:0000256" key="4">
    <source>
        <dbReference type="ARBA" id="ARBA00022679"/>
    </source>
</evidence>
<gene>
    <name evidence="11" type="ordered locus">Isop_0050</name>
</gene>
<keyword evidence="3" id="KW-0328">Glycosyltransferase</keyword>
<feature type="domain" description="Glycosyltransferase RgtA/B/C/D-like" evidence="10">
    <location>
        <begin position="63"/>
        <end position="229"/>
    </location>
</feature>